<name>A0AAU9QT48_9VIBR</name>
<evidence type="ECO:0000313" key="2">
    <source>
        <dbReference type="Proteomes" id="UP001295462"/>
    </source>
</evidence>
<proteinExistence type="predicted"/>
<dbReference type="EMBL" id="CAKMUD010000105">
    <property type="protein sequence ID" value="CAH1601464.1"/>
    <property type="molecule type" value="Genomic_DNA"/>
</dbReference>
<dbReference type="AlphaFoldDB" id="A0AAU9QT48"/>
<sequence length="412" mass="44110">MKNNFFEKAGKAASIFKSKKVIAASIAIALIGTGYGAKEYVLSTYNSALENTPLVSEAISGYAFKNGTLFIESIITDHAGFEWQSISKVDIAQDGIGLSFTSKAFAIDEATSKEYTNWLSAKNNSLNAIAETTITNNGLHSDVRFKPVSLNTPSGLITIPETAVIYDAELGSSKSSIVIAALGNVNVEAVGNNATFIKPRLKYQPETSSKQVHYSARFEGVNVGLVEVSKATEIDIVILPQKNNLFNLGVDANIEQLSNVKNIKSRLLLSNLDEKSLAELTNAAVTAFSTDLASKVKNLTALFNYAKVGGSAKLDITGEDLKGTGLLVDAKLGFDEDFRQGITTENAFSILDSAQLDAKVSLPVELATSLTGPVWMSTFINDGMVLLVDDQVQTEISIRNMDAVVNGKTLSL</sequence>
<accession>A0AAU9QT48</accession>
<reference evidence="1" key="1">
    <citation type="submission" date="2022-01" db="EMBL/GenBank/DDBJ databases">
        <authorList>
            <person name="Lagorce A."/>
        </authorList>
    </citation>
    <scope>NUCLEOTIDE SEQUENCE</scope>
    <source>
        <strain evidence="1">Th15_F1_A12</strain>
    </source>
</reference>
<organism evidence="1 2">
    <name type="scientific">Vibrio jasicida</name>
    <dbReference type="NCBI Taxonomy" id="766224"/>
    <lineage>
        <taxon>Bacteria</taxon>
        <taxon>Pseudomonadati</taxon>
        <taxon>Pseudomonadota</taxon>
        <taxon>Gammaproteobacteria</taxon>
        <taxon>Vibrionales</taxon>
        <taxon>Vibrionaceae</taxon>
        <taxon>Vibrio</taxon>
    </lineage>
</organism>
<evidence type="ECO:0000313" key="1">
    <source>
        <dbReference type="EMBL" id="CAH1601464.1"/>
    </source>
</evidence>
<dbReference type="Proteomes" id="UP001295462">
    <property type="component" value="Unassembled WGS sequence"/>
</dbReference>
<dbReference type="RefSeq" id="WP_409589931.1">
    <property type="nucleotide sequence ID" value="NZ_CAKMTZ010000104.1"/>
</dbReference>
<comment type="caution">
    <text evidence="1">The sequence shown here is derived from an EMBL/GenBank/DDBJ whole genome shotgun (WGS) entry which is preliminary data.</text>
</comment>
<evidence type="ECO:0008006" key="3">
    <source>
        <dbReference type="Google" id="ProtNLM"/>
    </source>
</evidence>
<protein>
    <recommendedName>
        <fullName evidence="3">DUF945 domain-containing protein</fullName>
    </recommendedName>
</protein>
<gene>
    <name evidence="1" type="ORF">THF1A12_50055</name>
</gene>